<feature type="domain" description="Bacterial type II secretion system protein E" evidence="2">
    <location>
        <begin position="30"/>
        <end position="97"/>
    </location>
</feature>
<keyword evidence="4" id="KW-1185">Reference proteome</keyword>
<dbReference type="InterPro" id="IPR027417">
    <property type="entry name" value="P-loop_NTPase"/>
</dbReference>
<comment type="caution">
    <text evidence="3">The sequence shown here is derived from an EMBL/GenBank/DDBJ whole genome shotgun (WGS) entry which is preliminary data.</text>
</comment>
<evidence type="ECO:0000256" key="1">
    <source>
        <dbReference type="ARBA" id="ARBA00006611"/>
    </source>
</evidence>
<dbReference type="Gene3D" id="3.40.50.300">
    <property type="entry name" value="P-loop containing nucleotide triphosphate hydrolases"/>
    <property type="match status" value="1"/>
</dbReference>
<organism evidence="3 4">
    <name type="scientific">Brevundimonas staleyi</name>
    <dbReference type="NCBI Taxonomy" id="74326"/>
    <lineage>
        <taxon>Bacteria</taxon>
        <taxon>Pseudomonadati</taxon>
        <taxon>Pseudomonadota</taxon>
        <taxon>Alphaproteobacteria</taxon>
        <taxon>Caulobacterales</taxon>
        <taxon>Caulobacteraceae</taxon>
        <taxon>Brevundimonas</taxon>
    </lineage>
</organism>
<name>A0ABW0FR11_9CAUL</name>
<dbReference type="Pfam" id="PF00437">
    <property type="entry name" value="T2SSE"/>
    <property type="match status" value="1"/>
</dbReference>
<dbReference type="PANTHER" id="PTHR30486">
    <property type="entry name" value="TWITCHING MOTILITY PROTEIN PILT"/>
    <property type="match status" value="1"/>
</dbReference>
<proteinExistence type="inferred from homology"/>
<dbReference type="PANTHER" id="PTHR30486:SF6">
    <property type="entry name" value="TYPE IV PILUS RETRACTATION ATPASE PILT"/>
    <property type="match status" value="1"/>
</dbReference>
<evidence type="ECO:0000313" key="3">
    <source>
        <dbReference type="EMBL" id="MFC5343651.1"/>
    </source>
</evidence>
<dbReference type="EMBL" id="JBHSLF010000014">
    <property type="protein sequence ID" value="MFC5343651.1"/>
    <property type="molecule type" value="Genomic_DNA"/>
</dbReference>
<reference evidence="4" key="1">
    <citation type="journal article" date="2019" name="Int. J. Syst. Evol. Microbiol.">
        <title>The Global Catalogue of Microorganisms (GCM) 10K type strain sequencing project: providing services to taxonomists for standard genome sequencing and annotation.</title>
        <authorList>
            <consortium name="The Broad Institute Genomics Platform"/>
            <consortium name="The Broad Institute Genome Sequencing Center for Infectious Disease"/>
            <person name="Wu L."/>
            <person name="Ma J."/>
        </authorList>
    </citation>
    <scope>NUCLEOTIDE SEQUENCE [LARGE SCALE GENOMIC DNA]</scope>
    <source>
        <strain evidence="4">JCM 12125</strain>
    </source>
</reference>
<dbReference type="InterPro" id="IPR001482">
    <property type="entry name" value="T2SS/T4SS_dom"/>
</dbReference>
<dbReference type="RefSeq" id="WP_374039391.1">
    <property type="nucleotide sequence ID" value="NZ_CP169082.1"/>
</dbReference>
<dbReference type="SUPFAM" id="SSF52540">
    <property type="entry name" value="P-loop containing nucleoside triphosphate hydrolases"/>
    <property type="match status" value="1"/>
</dbReference>
<protein>
    <submittedName>
        <fullName evidence="3">ATPase, T2SS/T4P/T4SS family</fullName>
    </submittedName>
</protein>
<accession>A0ABW0FR11</accession>
<sequence>MTAQPAVLPSQNEDLLMKELILCLPEPLRDRIVVGEMRDGAAALETLKSWNTGHPGGLSTLHANSAEDALRRIEDLAMEVVATPPRRTIGQAVDLIAHISRIREGRRLDAVLAVNGVSGDDYDIEIIG</sequence>
<comment type="similarity">
    <text evidence="1">Belongs to the GSP E family.</text>
</comment>
<evidence type="ECO:0000313" key="4">
    <source>
        <dbReference type="Proteomes" id="UP001596152"/>
    </source>
</evidence>
<gene>
    <name evidence="3" type="ORF">ACFPIE_06985</name>
</gene>
<evidence type="ECO:0000259" key="2">
    <source>
        <dbReference type="Pfam" id="PF00437"/>
    </source>
</evidence>
<dbReference type="InterPro" id="IPR050921">
    <property type="entry name" value="T4SS_GSP_E_ATPase"/>
</dbReference>
<dbReference type="Proteomes" id="UP001596152">
    <property type="component" value="Unassembled WGS sequence"/>
</dbReference>